<evidence type="ECO:0000256" key="5">
    <source>
        <dbReference type="ARBA" id="ARBA00013131"/>
    </source>
</evidence>
<keyword evidence="11" id="KW-1185">Reference proteome</keyword>
<dbReference type="InterPro" id="IPR054870">
    <property type="entry name" value="AHLLactAiiA"/>
</dbReference>
<dbReference type="RefSeq" id="WP_033677072.1">
    <property type="nucleotide sequence ID" value="NZ_JOTM01000027.1"/>
</dbReference>
<dbReference type="STRING" id="574375.AZF08_14415"/>
<evidence type="ECO:0000313" key="10">
    <source>
        <dbReference type="EMBL" id="KEK22668.1"/>
    </source>
</evidence>
<name>A0A073KK08_9BACI</name>
<dbReference type="GO" id="GO:0046872">
    <property type="term" value="F:metal ion binding"/>
    <property type="evidence" value="ECO:0007669"/>
    <property type="project" value="UniProtKB-KW"/>
</dbReference>
<dbReference type="Gene3D" id="3.60.15.10">
    <property type="entry name" value="Ribonuclease Z/Hydroxyacylglutathione hydrolase-like"/>
    <property type="match status" value="1"/>
</dbReference>
<comment type="catalytic activity">
    <reaction evidence="1">
        <text>an N-acyl-L-homoserine lactone + H2O = an N-acyl-L-homoserine + H(+)</text>
        <dbReference type="Rhea" id="RHEA:22576"/>
        <dbReference type="ChEBI" id="CHEBI:15377"/>
        <dbReference type="ChEBI" id="CHEBI:15378"/>
        <dbReference type="ChEBI" id="CHEBI:55474"/>
        <dbReference type="ChEBI" id="CHEBI:58921"/>
        <dbReference type="EC" id="3.1.1.81"/>
    </reaction>
</comment>
<dbReference type="InterPro" id="IPR001279">
    <property type="entry name" value="Metallo-B-lactamas"/>
</dbReference>
<comment type="caution">
    <text evidence="10">The sequence shown here is derived from an EMBL/GenBank/DDBJ whole genome shotgun (WGS) entry which is preliminary data.</text>
</comment>
<dbReference type="InterPro" id="IPR036866">
    <property type="entry name" value="RibonucZ/Hydroxyglut_hydro"/>
</dbReference>
<dbReference type="Proteomes" id="UP000027778">
    <property type="component" value="Unassembled WGS sequence"/>
</dbReference>
<dbReference type="EMBL" id="JOTM01000027">
    <property type="protein sequence ID" value="KEK22668.1"/>
    <property type="molecule type" value="Genomic_DNA"/>
</dbReference>
<evidence type="ECO:0000256" key="7">
    <source>
        <dbReference type="ARBA" id="ARBA00022801"/>
    </source>
</evidence>
<evidence type="ECO:0000256" key="1">
    <source>
        <dbReference type="ARBA" id="ARBA00000450"/>
    </source>
</evidence>
<dbReference type="EC" id="3.1.1.81" evidence="5"/>
<evidence type="ECO:0000256" key="2">
    <source>
        <dbReference type="ARBA" id="ARBA00001947"/>
    </source>
</evidence>
<keyword evidence="7" id="KW-0378">Hydrolase</keyword>
<comment type="similarity">
    <text evidence="3">Belongs to the metallo-beta-lactamase superfamily.</text>
</comment>
<organism evidence="10 11">
    <name type="scientific">Bacillus gaemokensis</name>
    <dbReference type="NCBI Taxonomy" id="574375"/>
    <lineage>
        <taxon>Bacteria</taxon>
        <taxon>Bacillati</taxon>
        <taxon>Bacillota</taxon>
        <taxon>Bacilli</taxon>
        <taxon>Bacillales</taxon>
        <taxon>Bacillaceae</taxon>
        <taxon>Bacillus</taxon>
        <taxon>Bacillus cereus group</taxon>
    </lineage>
</organism>
<dbReference type="OrthoDB" id="333278at2"/>
<dbReference type="CDD" id="cd07729">
    <property type="entry name" value="AHL_lactonase_MBL-fold"/>
    <property type="match status" value="1"/>
</dbReference>
<keyword evidence="8" id="KW-0862">Zinc</keyword>
<gene>
    <name evidence="10" type="ORF">BAGA_17015</name>
</gene>
<reference evidence="10 11" key="1">
    <citation type="submission" date="2014-06" db="EMBL/GenBank/DDBJ databases">
        <title>Draft genome sequence of Bacillus gaemokensis JCM 15801 (MCCC 1A00707).</title>
        <authorList>
            <person name="Lai Q."/>
            <person name="Liu Y."/>
            <person name="Shao Z."/>
        </authorList>
    </citation>
    <scope>NUCLEOTIDE SEQUENCE [LARGE SCALE GENOMIC DNA]</scope>
    <source>
        <strain evidence="10 11">JCM 15801</strain>
    </source>
</reference>
<dbReference type="PANTHER" id="PTHR42978">
    <property type="entry name" value="QUORUM-QUENCHING LACTONASE YTNP-RELATED-RELATED"/>
    <property type="match status" value="1"/>
</dbReference>
<evidence type="ECO:0000256" key="3">
    <source>
        <dbReference type="ARBA" id="ARBA00007749"/>
    </source>
</evidence>
<sequence>MTVKKLYFLPAGRCMLDHSSVNSTLTPGKLLNLPVWCYLLETTEGPILIDTGMPESAVENEDLFKGTYVEGQILPKMKGNDRIINILECAGYQPNDLLCIISSHLHFDHAGGNGSFAKTPIIVQRTEYEAALHREEYLKECILPDLNYQIIEGDYEVMPGVQLLYTPGHSPGHQSVLIRTEKSGPVLLTIDASYTQENFEQGVPFAGFDSEMASKSIKRLKEIVLDEKPIIFFGHDMEQEKNCKTFPEYL</sequence>
<dbReference type="GO" id="GO:0102007">
    <property type="term" value="F:acyl-L-homoserine-lactone lactonohydrolase activity"/>
    <property type="evidence" value="ECO:0007669"/>
    <property type="project" value="UniProtKB-EC"/>
</dbReference>
<evidence type="ECO:0000259" key="9">
    <source>
        <dbReference type="SMART" id="SM00849"/>
    </source>
</evidence>
<dbReference type="eggNOG" id="COG0491">
    <property type="taxonomic scope" value="Bacteria"/>
</dbReference>
<dbReference type="InterPro" id="IPR051013">
    <property type="entry name" value="MBL_superfamily_lactonases"/>
</dbReference>
<comment type="cofactor">
    <cofactor evidence="2">
        <name>Zn(2+)</name>
        <dbReference type="ChEBI" id="CHEBI:29105"/>
    </cofactor>
</comment>
<evidence type="ECO:0000256" key="8">
    <source>
        <dbReference type="ARBA" id="ARBA00022833"/>
    </source>
</evidence>
<dbReference type="Pfam" id="PF00753">
    <property type="entry name" value="Lactamase_B"/>
    <property type="match status" value="1"/>
</dbReference>
<protein>
    <recommendedName>
        <fullName evidence="5">quorum-quenching N-acyl-homoserine lactonase</fullName>
        <ecNumber evidence="5">3.1.1.81</ecNumber>
    </recommendedName>
</protein>
<proteinExistence type="inferred from homology"/>
<dbReference type="AlphaFoldDB" id="A0A073KK08"/>
<dbReference type="NCBIfam" id="NF045699">
    <property type="entry name" value="AHLLactAiiA"/>
    <property type="match status" value="1"/>
</dbReference>
<feature type="domain" description="Metallo-beta-lactamase" evidence="9">
    <location>
        <begin position="34"/>
        <end position="235"/>
    </location>
</feature>
<comment type="subunit">
    <text evidence="4">Monomer.</text>
</comment>
<evidence type="ECO:0000256" key="4">
    <source>
        <dbReference type="ARBA" id="ARBA00011245"/>
    </source>
</evidence>
<dbReference type="SUPFAM" id="SSF56281">
    <property type="entry name" value="Metallo-hydrolase/oxidoreductase"/>
    <property type="match status" value="1"/>
</dbReference>
<evidence type="ECO:0000256" key="6">
    <source>
        <dbReference type="ARBA" id="ARBA00022723"/>
    </source>
</evidence>
<evidence type="ECO:0000313" key="11">
    <source>
        <dbReference type="Proteomes" id="UP000027778"/>
    </source>
</evidence>
<dbReference type="PANTHER" id="PTHR42978:SF7">
    <property type="entry name" value="METALLO-HYDROLASE RV2300C-RELATED"/>
    <property type="match status" value="1"/>
</dbReference>
<keyword evidence="6" id="KW-0479">Metal-binding</keyword>
<dbReference type="SMART" id="SM00849">
    <property type="entry name" value="Lactamase_B"/>
    <property type="match status" value="1"/>
</dbReference>
<accession>A0A073KK08</accession>